<dbReference type="Pfam" id="PF13563">
    <property type="entry name" value="2_5_RNA_ligase2"/>
    <property type="match status" value="1"/>
</dbReference>
<organism evidence="1 2">
    <name type="scientific">Pedobacter frigidisoli</name>
    <dbReference type="NCBI Taxonomy" id="2530455"/>
    <lineage>
        <taxon>Bacteria</taxon>
        <taxon>Pseudomonadati</taxon>
        <taxon>Bacteroidota</taxon>
        <taxon>Sphingobacteriia</taxon>
        <taxon>Sphingobacteriales</taxon>
        <taxon>Sphingobacteriaceae</taxon>
        <taxon>Pedobacter</taxon>
    </lineage>
</organism>
<dbReference type="GO" id="GO:0016874">
    <property type="term" value="F:ligase activity"/>
    <property type="evidence" value="ECO:0007669"/>
    <property type="project" value="UniProtKB-KW"/>
</dbReference>
<dbReference type="Proteomes" id="UP000291485">
    <property type="component" value="Unassembled WGS sequence"/>
</dbReference>
<dbReference type="SUPFAM" id="SSF55144">
    <property type="entry name" value="LigT-like"/>
    <property type="match status" value="1"/>
</dbReference>
<dbReference type="PANTHER" id="PTHR40037">
    <property type="entry name" value="PHOSPHOESTERASE YJCG-RELATED"/>
    <property type="match status" value="1"/>
</dbReference>
<dbReference type="EMBL" id="SJSN01000008">
    <property type="protein sequence ID" value="TCD08556.1"/>
    <property type="molecule type" value="Genomic_DNA"/>
</dbReference>
<protein>
    <submittedName>
        <fullName evidence="1">2'-5' RNA ligase family protein</fullName>
    </submittedName>
</protein>
<proteinExistence type="predicted"/>
<keyword evidence="2" id="KW-1185">Reference proteome</keyword>
<dbReference type="OrthoDB" id="1951600at2"/>
<accession>A0A4V2MMT7</accession>
<dbReference type="AlphaFoldDB" id="A0A4V2MMT7"/>
<dbReference type="InterPro" id="IPR009097">
    <property type="entry name" value="Cyclic_Pdiesterase"/>
</dbReference>
<dbReference type="Gene3D" id="3.90.1140.10">
    <property type="entry name" value="Cyclic phosphodiesterase"/>
    <property type="match status" value="1"/>
</dbReference>
<gene>
    <name evidence="1" type="ORF">EZ449_11985</name>
</gene>
<sequence length="191" mass="22632">MENLFLVCLVPPVTIVEDIDEIKNHISQKFNVHESLKRPAHITLYNPVKLSSQEEERKFFKALEDASFAESFTQILRNFNSFDKHTFYLDVAQNSGIMNLQAEIKKELKPLKLLQEQDNFKFTPHLTLAFKDVKPLVMDLIIAEFKDKKFKREFQVSGFSVYKHINKRWQPFKEFKFKKPLEKPKSFSLFD</sequence>
<evidence type="ECO:0000313" key="1">
    <source>
        <dbReference type="EMBL" id="TCD08556.1"/>
    </source>
</evidence>
<dbReference type="PANTHER" id="PTHR40037:SF1">
    <property type="entry name" value="PHOSPHOESTERASE SAOUHSC_00951-RELATED"/>
    <property type="match status" value="1"/>
</dbReference>
<dbReference type="InterPro" id="IPR050580">
    <property type="entry name" value="2H_phosphoesterase_YjcG-like"/>
</dbReference>
<reference evidence="1 2" key="1">
    <citation type="submission" date="2019-02" db="EMBL/GenBank/DDBJ databases">
        <title>Pedobacter sp. RP-3-11 sp. nov., isolated from Arctic soil.</title>
        <authorList>
            <person name="Dahal R.H."/>
        </authorList>
    </citation>
    <scope>NUCLEOTIDE SEQUENCE [LARGE SCALE GENOMIC DNA]</scope>
    <source>
        <strain evidence="1 2">RP-3-11</strain>
    </source>
</reference>
<comment type="caution">
    <text evidence="1">The sequence shown here is derived from an EMBL/GenBank/DDBJ whole genome shotgun (WGS) entry which is preliminary data.</text>
</comment>
<name>A0A4V2MMT7_9SPHI</name>
<evidence type="ECO:0000313" key="2">
    <source>
        <dbReference type="Proteomes" id="UP000291485"/>
    </source>
</evidence>
<dbReference type="RefSeq" id="WP_131559000.1">
    <property type="nucleotide sequence ID" value="NZ_SJSN01000008.1"/>
</dbReference>
<keyword evidence="1" id="KW-0436">Ligase</keyword>